<evidence type="ECO:0000256" key="7">
    <source>
        <dbReference type="ARBA" id="ARBA00022807"/>
    </source>
</evidence>
<dbReference type="InterPro" id="IPR038765">
    <property type="entry name" value="Papain-like_cys_pep_sf"/>
</dbReference>
<dbReference type="PROSITE" id="PS00972">
    <property type="entry name" value="USP_1"/>
    <property type="match status" value="1"/>
</dbReference>
<evidence type="ECO:0000256" key="6">
    <source>
        <dbReference type="ARBA" id="ARBA00022801"/>
    </source>
</evidence>
<dbReference type="GO" id="GO:0006508">
    <property type="term" value="P:proteolysis"/>
    <property type="evidence" value="ECO:0007669"/>
    <property type="project" value="UniProtKB-KW"/>
</dbReference>
<dbReference type="SUPFAM" id="SSF54001">
    <property type="entry name" value="Cysteine proteinases"/>
    <property type="match status" value="1"/>
</dbReference>
<keyword evidence="5 9" id="KW-0833">Ubl conjugation pathway</keyword>
<sequence>MAPLGKKMDKQWRFVGQEVITPKDLTLDHIHYVYGLSSSTRKGGREADETCASNGNGSIFPYCGNRYSGSTLDGSTEGKDNGNSGCAAARCKEGNPHCLNYMGQQQWEEEDALDEYFALVADKPDPGLCKRPENTPSGMKNLGATCYANSLLQVWFHDLAFRDAIYRCRFNDDEDPSMNALYQLQQLFAHLDRGLKSFYNPLSLVNSLKLDTATQQDAQEIDSQLQKQLDIQLRTFINDQFQGLYSYNTTCKNCRRTSVRDCTFYELMLNIKDNWTLEDCLEDFVKPEDLTGADQYSCSTCGSLQDASREIKLEKLPNVLNIQLMRFVYDNETWTKKKSKDTIWFPEVMDFSEFLQANDTVQYELSAVLVHSGPSAHSGHFLAHVLQRENNKWFVLNDEEVTEFHGTAFDPEDYSKATSDNKSKTKTKFKRAATKNEDVEIEAHANPFSSRNAYMLTYVKKTSSPPLRPCASSTETLEIVTQDNALFEKELLEYDD</sequence>
<dbReference type="Gene3D" id="3.90.70.10">
    <property type="entry name" value="Cysteine proteinases"/>
    <property type="match status" value="1"/>
</dbReference>
<evidence type="ECO:0000256" key="8">
    <source>
        <dbReference type="ARBA" id="ARBA00023242"/>
    </source>
</evidence>
<keyword evidence="4 9" id="KW-0645">Protease</keyword>
<feature type="domain" description="USP" evidence="10">
    <location>
        <begin position="137"/>
        <end position="461"/>
    </location>
</feature>
<dbReference type="EC" id="3.4.19.12" evidence="9"/>
<dbReference type="Proteomes" id="UP000749646">
    <property type="component" value="Unassembled WGS sequence"/>
</dbReference>
<dbReference type="PANTHER" id="PTHR24006:SF722">
    <property type="entry name" value="UBIQUITIN CARBOXYL-TERMINAL HYDROLASE 48"/>
    <property type="match status" value="1"/>
</dbReference>
<dbReference type="PROSITE" id="PS00973">
    <property type="entry name" value="USP_2"/>
    <property type="match status" value="1"/>
</dbReference>
<dbReference type="GO" id="GO:0005829">
    <property type="term" value="C:cytosol"/>
    <property type="evidence" value="ECO:0007669"/>
    <property type="project" value="TreeGrafter"/>
</dbReference>
<dbReference type="OrthoDB" id="289038at2759"/>
<reference evidence="11" key="1">
    <citation type="journal article" date="2020" name="Fungal Divers.">
        <title>Resolving the Mortierellaceae phylogeny through synthesis of multi-gene phylogenetics and phylogenomics.</title>
        <authorList>
            <person name="Vandepol N."/>
            <person name="Liber J."/>
            <person name="Desiro A."/>
            <person name="Na H."/>
            <person name="Kennedy M."/>
            <person name="Barry K."/>
            <person name="Grigoriev I.V."/>
            <person name="Miller A.N."/>
            <person name="O'Donnell K."/>
            <person name="Stajich J.E."/>
            <person name="Bonito G."/>
        </authorList>
    </citation>
    <scope>NUCLEOTIDE SEQUENCE</scope>
    <source>
        <strain evidence="11">MES-2147</strain>
    </source>
</reference>
<comment type="caution">
    <text evidence="11">The sequence shown here is derived from an EMBL/GenBank/DDBJ whole genome shotgun (WGS) entry which is preliminary data.</text>
</comment>
<evidence type="ECO:0000256" key="9">
    <source>
        <dbReference type="RuleBase" id="RU366025"/>
    </source>
</evidence>
<proteinExistence type="inferred from homology"/>
<dbReference type="EMBL" id="JAAAHW010006371">
    <property type="protein sequence ID" value="KAF9962574.1"/>
    <property type="molecule type" value="Genomic_DNA"/>
</dbReference>
<evidence type="ECO:0000256" key="3">
    <source>
        <dbReference type="ARBA" id="ARBA00009085"/>
    </source>
</evidence>
<dbReference type="Pfam" id="PF00443">
    <property type="entry name" value="UCH"/>
    <property type="match status" value="1"/>
</dbReference>
<dbReference type="GO" id="GO:0005634">
    <property type="term" value="C:nucleus"/>
    <property type="evidence" value="ECO:0007669"/>
    <property type="project" value="UniProtKB-SubCell"/>
</dbReference>
<dbReference type="InterPro" id="IPR001394">
    <property type="entry name" value="Peptidase_C19_UCH"/>
</dbReference>
<evidence type="ECO:0000256" key="1">
    <source>
        <dbReference type="ARBA" id="ARBA00000707"/>
    </source>
</evidence>
<organism evidence="11 12">
    <name type="scientific">Modicella reniformis</name>
    <dbReference type="NCBI Taxonomy" id="1440133"/>
    <lineage>
        <taxon>Eukaryota</taxon>
        <taxon>Fungi</taxon>
        <taxon>Fungi incertae sedis</taxon>
        <taxon>Mucoromycota</taxon>
        <taxon>Mortierellomycotina</taxon>
        <taxon>Mortierellomycetes</taxon>
        <taxon>Mortierellales</taxon>
        <taxon>Mortierellaceae</taxon>
        <taxon>Modicella</taxon>
    </lineage>
</organism>
<keyword evidence="7 9" id="KW-0788">Thiol protease</keyword>
<evidence type="ECO:0000313" key="12">
    <source>
        <dbReference type="Proteomes" id="UP000749646"/>
    </source>
</evidence>
<protein>
    <recommendedName>
        <fullName evidence="9">Ubiquitin carboxyl-terminal hydrolase</fullName>
        <ecNumber evidence="9">3.4.19.12</ecNumber>
    </recommendedName>
</protein>
<keyword evidence="8" id="KW-0539">Nucleus</keyword>
<dbReference type="AlphaFoldDB" id="A0A9P6J4P3"/>
<dbReference type="InterPro" id="IPR018200">
    <property type="entry name" value="USP_CS"/>
</dbReference>
<dbReference type="InterPro" id="IPR050164">
    <property type="entry name" value="Peptidase_C19"/>
</dbReference>
<comment type="subcellular location">
    <subcellularLocation>
        <location evidence="2">Nucleus</location>
    </subcellularLocation>
</comment>
<gene>
    <name evidence="11" type="primary">USP48</name>
    <name evidence="11" type="ORF">BGZ65_008750</name>
</gene>
<evidence type="ECO:0000256" key="4">
    <source>
        <dbReference type="ARBA" id="ARBA00022670"/>
    </source>
</evidence>
<keyword evidence="6 9" id="KW-0378">Hydrolase</keyword>
<comment type="similarity">
    <text evidence="3 9">Belongs to the peptidase C19 family.</text>
</comment>
<dbReference type="GO" id="GO:0004843">
    <property type="term" value="F:cysteine-type deubiquitinase activity"/>
    <property type="evidence" value="ECO:0007669"/>
    <property type="project" value="UniProtKB-UniRule"/>
</dbReference>
<dbReference type="InterPro" id="IPR028889">
    <property type="entry name" value="USP"/>
</dbReference>
<comment type="catalytic activity">
    <reaction evidence="1 9">
        <text>Thiol-dependent hydrolysis of ester, thioester, amide, peptide and isopeptide bonds formed by the C-terminal Gly of ubiquitin (a 76-residue protein attached to proteins as an intracellular targeting signal).</text>
        <dbReference type="EC" id="3.4.19.12"/>
    </reaction>
</comment>
<evidence type="ECO:0000313" key="11">
    <source>
        <dbReference type="EMBL" id="KAF9962574.1"/>
    </source>
</evidence>
<evidence type="ECO:0000256" key="2">
    <source>
        <dbReference type="ARBA" id="ARBA00004123"/>
    </source>
</evidence>
<dbReference type="GO" id="GO:0016579">
    <property type="term" value="P:protein deubiquitination"/>
    <property type="evidence" value="ECO:0007669"/>
    <property type="project" value="InterPro"/>
</dbReference>
<name>A0A9P6J4P3_9FUNG</name>
<dbReference type="PROSITE" id="PS50235">
    <property type="entry name" value="USP_3"/>
    <property type="match status" value="1"/>
</dbReference>
<evidence type="ECO:0000256" key="5">
    <source>
        <dbReference type="ARBA" id="ARBA00022786"/>
    </source>
</evidence>
<evidence type="ECO:0000259" key="10">
    <source>
        <dbReference type="PROSITE" id="PS50235"/>
    </source>
</evidence>
<accession>A0A9P6J4P3</accession>
<dbReference type="PANTHER" id="PTHR24006">
    <property type="entry name" value="UBIQUITIN CARBOXYL-TERMINAL HYDROLASE"/>
    <property type="match status" value="1"/>
</dbReference>
<keyword evidence="12" id="KW-1185">Reference proteome</keyword>